<keyword evidence="2" id="KW-0255">Endonuclease</keyword>
<dbReference type="Gene3D" id="3.40.570.10">
    <property type="entry name" value="Extracellular Endonuclease, subunit A"/>
    <property type="match status" value="1"/>
</dbReference>
<dbReference type="InterPro" id="IPR044925">
    <property type="entry name" value="His-Me_finger_sf"/>
</dbReference>
<reference evidence="2 3" key="1">
    <citation type="submission" date="2024-03" db="EMBL/GenBank/DDBJ databases">
        <title>Community enrichment and isolation of bacterial strains for fucoidan degradation.</title>
        <authorList>
            <person name="Sichert A."/>
        </authorList>
    </citation>
    <scope>NUCLEOTIDE SEQUENCE [LARGE SCALE GENOMIC DNA]</scope>
    <source>
        <strain evidence="2 3">AS12</strain>
    </source>
</reference>
<dbReference type="Pfam" id="PF01223">
    <property type="entry name" value="Endonuclease_NS"/>
    <property type="match status" value="1"/>
</dbReference>
<gene>
    <name evidence="2" type="ORF">WNY77_13545</name>
</gene>
<feature type="domain" description="DNA/RNA non-specific endonuclease/pyrophosphatase/phosphodiesterase" evidence="1">
    <location>
        <begin position="57"/>
        <end position="222"/>
    </location>
</feature>
<keyword evidence="2" id="KW-0378">Hydrolase</keyword>
<keyword evidence="2" id="KW-0540">Nuclease</keyword>
<keyword evidence="3" id="KW-1185">Reference proteome</keyword>
<evidence type="ECO:0000259" key="1">
    <source>
        <dbReference type="Pfam" id="PF01223"/>
    </source>
</evidence>
<name>A0ABU9SX19_9ALTE</name>
<evidence type="ECO:0000313" key="2">
    <source>
        <dbReference type="EMBL" id="MEM5498427.1"/>
    </source>
</evidence>
<dbReference type="InterPro" id="IPR001604">
    <property type="entry name" value="Endo_G_ENPP1-like_dom"/>
</dbReference>
<evidence type="ECO:0000313" key="3">
    <source>
        <dbReference type="Proteomes" id="UP001461163"/>
    </source>
</evidence>
<accession>A0ABU9SX19</accession>
<comment type="caution">
    <text evidence="2">The sequence shown here is derived from an EMBL/GenBank/DDBJ whole genome shotgun (WGS) entry which is preliminary data.</text>
</comment>
<organism evidence="2 3">
    <name type="scientific">Paraglaciecola mesophila</name>
    <dbReference type="NCBI Taxonomy" id="197222"/>
    <lineage>
        <taxon>Bacteria</taxon>
        <taxon>Pseudomonadati</taxon>
        <taxon>Pseudomonadota</taxon>
        <taxon>Gammaproteobacteria</taxon>
        <taxon>Alteromonadales</taxon>
        <taxon>Alteromonadaceae</taxon>
        <taxon>Paraglaciecola</taxon>
    </lineage>
</organism>
<dbReference type="InterPro" id="IPR044929">
    <property type="entry name" value="DNA/RNA_non-sp_Endonuclease_sf"/>
</dbReference>
<dbReference type="GO" id="GO:0004519">
    <property type="term" value="F:endonuclease activity"/>
    <property type="evidence" value="ECO:0007669"/>
    <property type="project" value="UniProtKB-KW"/>
</dbReference>
<sequence>MRLIKLASILAMLYPNLGSTSPKADGQRCFEYTDNIVSDVTHTYQVCSKTKYVKCDNRRFSVILNCPTKIPLISSTIIGKDEGSLDTSSRDYKIDVNLGYLCQQHSSDTYSSVVTGFDVGHLKAIELLDDDLDSALETKFMTNSVTQQSNFNRHGAWRRAEILSECNREEFNEGLTVYSGILIGSDTTDDHYLDSHGLAHTPDRFYRILLGRSSGKLFSTRGEQNNKSAKASVLIESRATLNALLHHGDR</sequence>
<dbReference type="RefSeq" id="WP_342882017.1">
    <property type="nucleotide sequence ID" value="NZ_JBBMQS010000007.1"/>
</dbReference>
<dbReference type="SUPFAM" id="SSF54060">
    <property type="entry name" value="His-Me finger endonucleases"/>
    <property type="match status" value="1"/>
</dbReference>
<dbReference type="EMBL" id="JBBMQS010000007">
    <property type="protein sequence ID" value="MEM5498427.1"/>
    <property type="molecule type" value="Genomic_DNA"/>
</dbReference>
<proteinExistence type="predicted"/>
<dbReference type="Proteomes" id="UP001461163">
    <property type="component" value="Unassembled WGS sequence"/>
</dbReference>
<protein>
    <submittedName>
        <fullName evidence="2">DNA/RNA non-specific endonuclease</fullName>
    </submittedName>
</protein>